<dbReference type="PANTHER" id="PTHR13108:SF9">
    <property type="entry name" value="CONDENSIN COMPLEX SUBUNIT 2"/>
    <property type="match status" value="1"/>
</dbReference>
<dbReference type="GO" id="GO:0007076">
    <property type="term" value="P:mitotic chromosome condensation"/>
    <property type="evidence" value="ECO:0007669"/>
    <property type="project" value="InterPro"/>
</dbReference>
<dbReference type="GO" id="GO:0005737">
    <property type="term" value="C:cytoplasm"/>
    <property type="evidence" value="ECO:0007669"/>
    <property type="project" value="UniProtKB-SubCell"/>
</dbReference>
<feature type="compositionally biased region" description="Low complexity" evidence="11">
    <location>
        <begin position="328"/>
        <end position="355"/>
    </location>
</feature>
<accession>A0A835Z1S3</accession>
<dbReference type="EMBL" id="JAFCMP010000117">
    <property type="protein sequence ID" value="KAG5185912.1"/>
    <property type="molecule type" value="Genomic_DNA"/>
</dbReference>
<evidence type="ECO:0000256" key="1">
    <source>
        <dbReference type="ARBA" id="ARBA00004286"/>
    </source>
</evidence>
<evidence type="ECO:0000256" key="7">
    <source>
        <dbReference type="ARBA" id="ARBA00022618"/>
    </source>
</evidence>
<evidence type="ECO:0000256" key="10">
    <source>
        <dbReference type="ARBA" id="ARBA00023306"/>
    </source>
</evidence>
<keyword evidence="8" id="KW-0498">Mitosis</keyword>
<dbReference type="GO" id="GO:0051301">
    <property type="term" value="P:cell division"/>
    <property type="evidence" value="ECO:0007669"/>
    <property type="project" value="UniProtKB-KW"/>
</dbReference>
<dbReference type="GO" id="GO:0000796">
    <property type="term" value="C:condensin complex"/>
    <property type="evidence" value="ECO:0007669"/>
    <property type="project" value="InterPro"/>
</dbReference>
<evidence type="ECO:0000256" key="3">
    <source>
        <dbReference type="ARBA" id="ARBA00009471"/>
    </source>
</evidence>
<keyword evidence="7" id="KW-0132">Cell division</keyword>
<dbReference type="Proteomes" id="UP000664859">
    <property type="component" value="Unassembled WGS sequence"/>
</dbReference>
<evidence type="ECO:0000256" key="11">
    <source>
        <dbReference type="SAM" id="MobiDB-lite"/>
    </source>
</evidence>
<name>A0A835Z1S3_9STRA</name>
<feature type="region of interest" description="Disordered" evidence="11">
    <location>
        <begin position="752"/>
        <end position="784"/>
    </location>
</feature>
<feature type="compositionally biased region" description="Low complexity" evidence="11">
    <location>
        <begin position="758"/>
        <end position="783"/>
    </location>
</feature>
<proteinExistence type="inferred from homology"/>
<evidence type="ECO:0000313" key="12">
    <source>
        <dbReference type="EMBL" id="KAG5185912.1"/>
    </source>
</evidence>
<keyword evidence="6" id="KW-0963">Cytoplasm</keyword>
<evidence type="ECO:0000256" key="9">
    <source>
        <dbReference type="ARBA" id="ARBA00023067"/>
    </source>
</evidence>
<evidence type="ECO:0000313" key="13">
    <source>
        <dbReference type="Proteomes" id="UP000664859"/>
    </source>
</evidence>
<dbReference type="OrthoDB" id="362021at2759"/>
<feature type="region of interest" description="Disordered" evidence="11">
    <location>
        <begin position="505"/>
        <end position="525"/>
    </location>
</feature>
<evidence type="ECO:0000256" key="8">
    <source>
        <dbReference type="ARBA" id="ARBA00022776"/>
    </source>
</evidence>
<keyword evidence="13" id="KW-1185">Reference proteome</keyword>
<feature type="region of interest" description="Disordered" evidence="11">
    <location>
        <begin position="130"/>
        <end position="160"/>
    </location>
</feature>
<organism evidence="12 13">
    <name type="scientific">Tribonema minus</name>
    <dbReference type="NCBI Taxonomy" id="303371"/>
    <lineage>
        <taxon>Eukaryota</taxon>
        <taxon>Sar</taxon>
        <taxon>Stramenopiles</taxon>
        <taxon>Ochrophyta</taxon>
        <taxon>PX clade</taxon>
        <taxon>Xanthophyceae</taxon>
        <taxon>Tribonematales</taxon>
        <taxon>Tribonemataceae</taxon>
        <taxon>Tribonema</taxon>
    </lineage>
</organism>
<keyword evidence="9" id="KW-0226">DNA condensation</keyword>
<evidence type="ECO:0000256" key="6">
    <source>
        <dbReference type="ARBA" id="ARBA00022490"/>
    </source>
</evidence>
<dbReference type="GO" id="GO:0003682">
    <property type="term" value="F:chromatin binding"/>
    <property type="evidence" value="ECO:0007669"/>
    <property type="project" value="TreeGrafter"/>
</dbReference>
<protein>
    <recommendedName>
        <fullName evidence="4">Condensin complex subunit 2</fullName>
    </recommendedName>
</protein>
<keyword evidence="10" id="KW-0131">Cell cycle</keyword>
<reference evidence="12" key="1">
    <citation type="submission" date="2021-02" db="EMBL/GenBank/DDBJ databases">
        <title>First Annotated Genome of the Yellow-green Alga Tribonema minus.</title>
        <authorList>
            <person name="Mahan K.M."/>
        </authorList>
    </citation>
    <scope>NUCLEOTIDE SEQUENCE</scope>
    <source>
        <strain evidence="12">UTEX B ZZ1240</strain>
    </source>
</reference>
<dbReference type="Pfam" id="PF05786">
    <property type="entry name" value="Cnd2"/>
    <property type="match status" value="1"/>
</dbReference>
<dbReference type="AlphaFoldDB" id="A0A835Z1S3"/>
<evidence type="ECO:0000256" key="5">
    <source>
        <dbReference type="ARBA" id="ARBA00022454"/>
    </source>
</evidence>
<keyword evidence="5" id="KW-0158">Chromosome</keyword>
<dbReference type="PANTHER" id="PTHR13108">
    <property type="entry name" value="CONDENSIN COMPLEX SUBUNIT 2"/>
    <property type="match status" value="1"/>
</dbReference>
<sequence length="842" mass="84718">MPDFVLRSEGTFGRRSIGGRRRSSGVGFGRRMSGFGGGTPVDSAEQAKLADMYSQIIKLSSENKINAKNSWSLNLIEHMDRMILSEAGGRNRVNFQKASCTLDASIKIYSYRVDETAASTYRVLENLNRTGDAPRGGGAADGADSAGGSDGDGGGGAAAKGRRAARSKAASKLCLADTLEKSAAALNISELDRECAVDPLFRKMAQTFDEAGSRGMLLLNLGVADGCSVTFGGGGADEQDGAGEEGAEAAAAAAAAATLNEGGVSEERGAPAPVDVSGLRAKLLQMCADLGAVPLCPQYEEIRQELRKLGEPMAAAAAAAGGGGGAEASGPSPSASPGASAAAADNDGGADASFDFGGGGDSYAGGGDSDNDDDGGGGGADYEPDAAGRASFGSVFAPDAEVVWGDAAGGGGGGGGGGRRLSTSVVSHAAPILMDRLCRDVKASAAARSGVAHSRAAALASSVLSDFGAAAAAPMVEDEYAYFDRAALAAANQWAGHTHWKFASTRGKTAGGEGETKKAGAKRPRKAAFSIDFNAPPVPASVFAPAKPRAAAKGAKQKAAPAADATQLSAATLQRALRPAAPAADATQLSAATLQRAAAAAEAGALTLPKDLHFRARDLGRLFLRPAAVAHDCAEEGATVNAFNVDGVDFAGGSGGGGGDDDYDGGGYDGYSDDDGGGGFSFGGGSSVTAGASIGALIDDDFDSAKLLKADRVVEKVEVKYATRAKKVDVRRLKHNLWQHIDAVVPPPLPHGVSPLRTAPATPQSAAAAAAAGDGATGGAAQPEPEPLLFSSVLDEVSSKEDQSGVTVSYYFICLLHLANEKGLRLEGQDDLMDFGIGAAAH</sequence>
<dbReference type="InterPro" id="IPR022816">
    <property type="entry name" value="Condensin_barren_su2"/>
</dbReference>
<evidence type="ECO:0000256" key="2">
    <source>
        <dbReference type="ARBA" id="ARBA00004496"/>
    </source>
</evidence>
<comment type="subcellular location">
    <subcellularLocation>
        <location evidence="1">Chromosome</location>
    </subcellularLocation>
    <subcellularLocation>
        <location evidence="2">Cytoplasm</location>
    </subcellularLocation>
</comment>
<evidence type="ECO:0000256" key="4">
    <source>
        <dbReference type="ARBA" id="ARBA00016065"/>
    </source>
</evidence>
<gene>
    <name evidence="12" type="ORF">JKP88DRAFT_310865</name>
</gene>
<feature type="compositionally biased region" description="Gly residues" evidence="11">
    <location>
        <begin position="148"/>
        <end position="158"/>
    </location>
</feature>
<feature type="compositionally biased region" description="Gly residues" evidence="11">
    <location>
        <begin position="356"/>
        <end position="368"/>
    </location>
</feature>
<feature type="region of interest" description="Disordered" evidence="11">
    <location>
        <begin position="319"/>
        <end position="384"/>
    </location>
</feature>
<comment type="similarity">
    <text evidence="3">Belongs to the CND2 (condensin subunit 2) family.</text>
</comment>
<comment type="caution">
    <text evidence="12">The sequence shown here is derived from an EMBL/GenBank/DDBJ whole genome shotgun (WGS) entry which is preliminary data.</text>
</comment>